<dbReference type="EMBL" id="FRCY01000002">
    <property type="protein sequence ID" value="SHM63415.1"/>
    <property type="molecule type" value="Genomic_DNA"/>
</dbReference>
<organism evidence="1 2">
    <name type="scientific">Cyclobacterium lianum</name>
    <dbReference type="NCBI Taxonomy" id="388280"/>
    <lineage>
        <taxon>Bacteria</taxon>
        <taxon>Pseudomonadati</taxon>
        <taxon>Bacteroidota</taxon>
        <taxon>Cytophagia</taxon>
        <taxon>Cytophagales</taxon>
        <taxon>Cyclobacteriaceae</taxon>
        <taxon>Cyclobacterium</taxon>
    </lineage>
</organism>
<dbReference type="Pfam" id="PF13970">
    <property type="entry name" value="DUF4221"/>
    <property type="match status" value="1"/>
</dbReference>
<gene>
    <name evidence="1" type="ORF">SAMN04488057_102407</name>
</gene>
<evidence type="ECO:0008006" key="3">
    <source>
        <dbReference type="Google" id="ProtNLM"/>
    </source>
</evidence>
<evidence type="ECO:0000313" key="2">
    <source>
        <dbReference type="Proteomes" id="UP000184513"/>
    </source>
</evidence>
<keyword evidence="2" id="KW-1185">Reference proteome</keyword>
<sequence>MKQWLCILAFLFLAACGTGDSSDENGQARDMEFTLDTVQIDAKVEILFLNNSLRFADLSRDKKYLYNLNSQNYTVEQIDLDKLALQALLPFEQEGPDGIGAYSLGMRLVDEDKFLMSGYGNHALFDSNGKKLADVGPETVPSFVSEPEEGNVLFPVPLPGNASSYVGVYIVPGRREPQLLFWNTAKQSYRKVSNPLLKKSLQYQTDFDDGTTALFISGGEYLELVNDKVLLGLNASSDLYIGEPGQEEFHKRTFQSGWLPREKETVFPEKINDRALFRELYKKATEEISYNKPIWDESRNVYFRFSYKLEYGVANTSPSDGLFPKPTGASVYLTIYDADFNLLRETAVPALDQPPAYHFAKDGKIWIFENIEDEMAFVRLSFDL</sequence>
<proteinExistence type="predicted"/>
<dbReference type="AlphaFoldDB" id="A0A1M7KDV2"/>
<name>A0A1M7KDV2_9BACT</name>
<evidence type="ECO:0000313" key="1">
    <source>
        <dbReference type="EMBL" id="SHM63415.1"/>
    </source>
</evidence>
<dbReference type="InterPro" id="IPR025316">
    <property type="entry name" value="DUF4221"/>
</dbReference>
<dbReference type="PROSITE" id="PS51257">
    <property type="entry name" value="PROKAR_LIPOPROTEIN"/>
    <property type="match status" value="1"/>
</dbReference>
<protein>
    <recommendedName>
        <fullName evidence="3">DUF4221 domain-containing protein</fullName>
    </recommendedName>
</protein>
<dbReference type="Proteomes" id="UP000184513">
    <property type="component" value="Unassembled WGS sequence"/>
</dbReference>
<dbReference type="RefSeq" id="WP_073092835.1">
    <property type="nucleotide sequence ID" value="NZ_FRCY01000002.1"/>
</dbReference>
<dbReference type="OrthoDB" id="835034at2"/>
<reference evidence="1 2" key="1">
    <citation type="submission" date="2016-11" db="EMBL/GenBank/DDBJ databases">
        <authorList>
            <person name="Jaros S."/>
            <person name="Januszkiewicz K."/>
            <person name="Wedrychowicz H."/>
        </authorList>
    </citation>
    <scope>NUCLEOTIDE SEQUENCE [LARGE SCALE GENOMIC DNA]</scope>
    <source>
        <strain evidence="1 2">CGMCC 1.6102</strain>
    </source>
</reference>
<accession>A0A1M7KDV2</accession>